<dbReference type="Pfam" id="PF13174">
    <property type="entry name" value="TPR_6"/>
    <property type="match status" value="1"/>
</dbReference>
<dbReference type="Gene3D" id="1.25.40.10">
    <property type="entry name" value="Tetratricopeptide repeat domain"/>
    <property type="match status" value="1"/>
</dbReference>
<reference evidence="3 4" key="1">
    <citation type="submission" date="2013-04" db="EMBL/GenBank/DDBJ databases">
        <title>Oceanococcus atlanticus 22II-S10r2 Genome Sequencing.</title>
        <authorList>
            <person name="Lai Q."/>
            <person name="Li G."/>
            <person name="Shao Z."/>
        </authorList>
    </citation>
    <scope>NUCLEOTIDE SEQUENCE [LARGE SCALE GENOMIC DNA]</scope>
    <source>
        <strain evidence="3 4">22II-S10r2</strain>
    </source>
</reference>
<dbReference type="InterPro" id="IPR019734">
    <property type="entry name" value="TPR_rpt"/>
</dbReference>
<dbReference type="AlphaFoldDB" id="A0A1Y1SIX6"/>
<dbReference type="SUPFAM" id="SSF48452">
    <property type="entry name" value="TPR-like"/>
    <property type="match status" value="1"/>
</dbReference>
<organism evidence="3 4">
    <name type="scientific">Oceanococcus atlanticus</name>
    <dbReference type="NCBI Taxonomy" id="1317117"/>
    <lineage>
        <taxon>Bacteria</taxon>
        <taxon>Pseudomonadati</taxon>
        <taxon>Pseudomonadota</taxon>
        <taxon>Gammaproteobacteria</taxon>
        <taxon>Chromatiales</taxon>
        <taxon>Oceanococcaceae</taxon>
        <taxon>Oceanococcus</taxon>
    </lineage>
</organism>
<dbReference type="InterPro" id="IPR056203">
    <property type="entry name" value="Cds6_C"/>
</dbReference>
<dbReference type="Gene3D" id="3.10.450.50">
    <property type="match status" value="1"/>
</dbReference>
<dbReference type="SUPFAM" id="SSF54427">
    <property type="entry name" value="NTF2-like"/>
    <property type="match status" value="1"/>
</dbReference>
<dbReference type="InterPro" id="IPR011990">
    <property type="entry name" value="TPR-like_helical_dom_sf"/>
</dbReference>
<feature type="chain" id="PRO_5012349916" evidence="1">
    <location>
        <begin position="32"/>
        <end position="273"/>
    </location>
</feature>
<keyword evidence="4" id="KW-1185">Reference proteome</keyword>
<feature type="domain" description="Cds6 C-terminal" evidence="2">
    <location>
        <begin position="167"/>
        <end position="270"/>
    </location>
</feature>
<dbReference type="Proteomes" id="UP000192342">
    <property type="component" value="Unassembled WGS sequence"/>
</dbReference>
<sequence length="273" mass="30262">MRRQPYNAGMKQFSAWVALLALSLAVTTANASPSAIEQRIAQGDFANALLLCEQQLADDPHNASVLFLKGVTLAKLQRPDGAAAIFEALTARYPGSPEPANNLAVVLTQMQRQDDALRVLRELVQRHPGYAPAHDNLARLHAGMGQTPVTTSAITPRLPSQGPAAAMSTIEAWRSDWQAGRVQAYLAHYADDFRPDQNTTHAQWMAQRRARVRPDASRRIQLSDFSTQTLSDNSVRVSMTQRYQSARYSDTVRKQLTLRQTAGGWKITQERSQ</sequence>
<evidence type="ECO:0000259" key="2">
    <source>
        <dbReference type="Pfam" id="PF24125"/>
    </source>
</evidence>
<gene>
    <name evidence="3" type="ORF">ATO7_07130</name>
</gene>
<dbReference type="Pfam" id="PF24125">
    <property type="entry name" value="Cds6_C"/>
    <property type="match status" value="1"/>
</dbReference>
<dbReference type="InterPro" id="IPR032710">
    <property type="entry name" value="NTF2-like_dom_sf"/>
</dbReference>
<protein>
    <submittedName>
        <fullName evidence="3">TPR repeat-containing protein</fullName>
    </submittedName>
</protein>
<dbReference type="STRING" id="1317117.ATO7_07130"/>
<evidence type="ECO:0000313" key="3">
    <source>
        <dbReference type="EMBL" id="ORE89635.1"/>
    </source>
</evidence>
<feature type="signal peptide" evidence="1">
    <location>
        <begin position="1"/>
        <end position="31"/>
    </location>
</feature>
<comment type="caution">
    <text evidence="3">The sequence shown here is derived from an EMBL/GenBank/DDBJ whole genome shotgun (WGS) entry which is preliminary data.</text>
</comment>
<dbReference type="EMBL" id="AQQV01000001">
    <property type="protein sequence ID" value="ORE89635.1"/>
    <property type="molecule type" value="Genomic_DNA"/>
</dbReference>
<proteinExistence type="predicted"/>
<evidence type="ECO:0000256" key="1">
    <source>
        <dbReference type="SAM" id="SignalP"/>
    </source>
</evidence>
<keyword evidence="1" id="KW-0732">Signal</keyword>
<evidence type="ECO:0000313" key="4">
    <source>
        <dbReference type="Proteomes" id="UP000192342"/>
    </source>
</evidence>
<name>A0A1Y1SIX6_9GAMM</name>
<accession>A0A1Y1SIX6</accession>
<dbReference type="Pfam" id="PF14559">
    <property type="entry name" value="TPR_19"/>
    <property type="match status" value="1"/>
</dbReference>